<protein>
    <recommendedName>
        <fullName evidence="4">Coiled-coil domain-containing protein 13</fullName>
    </recommendedName>
</protein>
<dbReference type="PANTHER" id="PTHR31935">
    <property type="entry name" value="COILED-COIL DOMAIN-CONTAINING PROTEIN 13"/>
    <property type="match status" value="1"/>
</dbReference>
<evidence type="ECO:0000256" key="1">
    <source>
        <dbReference type="SAM" id="Coils"/>
    </source>
</evidence>
<reference evidence="2 3" key="1">
    <citation type="submission" date="2024-05" db="EMBL/GenBank/DDBJ databases">
        <title>Genetic variation in Jamaican populations of the coffee berry borer (Hypothenemus hampei).</title>
        <authorList>
            <person name="Errbii M."/>
            <person name="Myrie A."/>
        </authorList>
    </citation>
    <scope>NUCLEOTIDE SEQUENCE [LARGE SCALE GENOMIC DNA]</scope>
    <source>
        <strain evidence="2">JA-Hopewell-2020-01-JO</strain>
        <tissue evidence="2">Whole body</tissue>
    </source>
</reference>
<evidence type="ECO:0000313" key="2">
    <source>
        <dbReference type="EMBL" id="KAL1501057.1"/>
    </source>
</evidence>
<proteinExistence type="predicted"/>
<feature type="coiled-coil region" evidence="1">
    <location>
        <begin position="234"/>
        <end position="282"/>
    </location>
</feature>
<accession>A0ABD1ESU9</accession>
<feature type="coiled-coil region" evidence="1">
    <location>
        <begin position="29"/>
        <end position="66"/>
    </location>
</feature>
<name>A0ABD1ESU9_HYPHA</name>
<keyword evidence="1" id="KW-0175">Coiled coil</keyword>
<feature type="coiled-coil region" evidence="1">
    <location>
        <begin position="128"/>
        <end position="183"/>
    </location>
</feature>
<feature type="coiled-coil region" evidence="1">
    <location>
        <begin position="315"/>
        <end position="387"/>
    </location>
</feature>
<evidence type="ECO:0008006" key="4">
    <source>
        <dbReference type="Google" id="ProtNLM"/>
    </source>
</evidence>
<organism evidence="2 3">
    <name type="scientific">Hypothenemus hampei</name>
    <name type="common">Coffee berry borer</name>
    <dbReference type="NCBI Taxonomy" id="57062"/>
    <lineage>
        <taxon>Eukaryota</taxon>
        <taxon>Metazoa</taxon>
        <taxon>Ecdysozoa</taxon>
        <taxon>Arthropoda</taxon>
        <taxon>Hexapoda</taxon>
        <taxon>Insecta</taxon>
        <taxon>Pterygota</taxon>
        <taxon>Neoptera</taxon>
        <taxon>Endopterygota</taxon>
        <taxon>Coleoptera</taxon>
        <taxon>Polyphaga</taxon>
        <taxon>Cucujiformia</taxon>
        <taxon>Curculionidae</taxon>
        <taxon>Scolytinae</taxon>
        <taxon>Hypothenemus</taxon>
    </lineage>
</organism>
<dbReference type="EMBL" id="JBDJPC010000005">
    <property type="protein sequence ID" value="KAL1501057.1"/>
    <property type="molecule type" value="Genomic_DNA"/>
</dbReference>
<keyword evidence="3" id="KW-1185">Reference proteome</keyword>
<dbReference type="InterPro" id="IPR038929">
    <property type="entry name" value="CCDC13"/>
</dbReference>
<evidence type="ECO:0000313" key="3">
    <source>
        <dbReference type="Proteomes" id="UP001566132"/>
    </source>
</evidence>
<dbReference type="Proteomes" id="UP001566132">
    <property type="component" value="Unassembled WGS sequence"/>
</dbReference>
<dbReference type="PANTHER" id="PTHR31935:SF1">
    <property type="entry name" value="COILED-COIL DOMAIN-CONTAINING PROTEIN 13"/>
    <property type="match status" value="1"/>
</dbReference>
<gene>
    <name evidence="2" type="ORF">ABEB36_006456</name>
</gene>
<comment type="caution">
    <text evidence="2">The sequence shown here is derived from an EMBL/GenBank/DDBJ whole genome shotgun (WGS) entry which is preliminary data.</text>
</comment>
<dbReference type="AlphaFoldDB" id="A0ABD1ESU9"/>
<sequence length="477" mass="55691">MDENEKNILEFPSNIIFPNELNRYLKEQIIVLVQENALLQRNVEETEQKRAELEKLLTENVKKQQDNTSVLPIFAQTSNVNAKVIELSKNLREKCSELEKFKTRCSKLLTVIEDLKTKKEEHLANPEPSIQNEEIEQLKRENKQLQDKLVTSTSKILQKKNENFQLKNQLRHMEKQLQQETGTDLQQINSNTWKGRAQIIADLQEKNRVLKEKLNKTPAAAMIPHGDPKVCSKIVFLEQENLTLKEHNENLKQKIDASKSRSKMLEIELENLKGRLQESAGRSQNDMELISSLTHQLRESDQMKRCAIKDKDLTIDRLKLQLNDCQIQIENYKLLMKKSRRNSVTDVGIETEPVYFCEERVALLQLLEMYKNQLDQERNEHGKTQRNFRIERRKTVKLEAAIAKSTADLDATNRTSYTSLSQSSKMDDLNIKHQLEIAEENIKVLSTRLQLEQNERKRDFDEFSSILTEKKKTNQAN</sequence>